<evidence type="ECO:0000313" key="2">
    <source>
        <dbReference type="Proteomes" id="UP000076925"/>
    </source>
</evidence>
<evidence type="ECO:0000313" key="1">
    <source>
        <dbReference type="EMBL" id="KYC42782.1"/>
    </source>
</evidence>
<reference evidence="1 2" key="1">
    <citation type="journal article" date="2013" name="Genome Biol. Evol.">
        <title>Genomes of Stigonematalean cyanobacteria (subsection V) and the evolution of oxygenic photosynthesis from prokaryotes to plastids.</title>
        <authorList>
            <person name="Dagan T."/>
            <person name="Roettger M."/>
            <person name="Stucken K."/>
            <person name="Landan G."/>
            <person name="Koch R."/>
            <person name="Major P."/>
            <person name="Gould S.B."/>
            <person name="Goremykin V.V."/>
            <person name="Rippka R."/>
            <person name="Tandeau de Marsac N."/>
            <person name="Gugger M."/>
            <person name="Lockhart P.J."/>
            <person name="Allen J.F."/>
            <person name="Brune I."/>
            <person name="Maus I."/>
            <person name="Puhler A."/>
            <person name="Martin W.F."/>
        </authorList>
    </citation>
    <scope>NUCLEOTIDE SEQUENCE [LARGE SCALE GENOMIC DNA]</scope>
    <source>
        <strain evidence="1 2">PCC 7110</strain>
    </source>
</reference>
<protein>
    <submittedName>
        <fullName evidence="1">Toxin-antitoxin system, antitoxin component, Xre family protein</fullName>
    </submittedName>
</protein>
<dbReference type="AlphaFoldDB" id="A0A139XDU9"/>
<sequence>MQADKILEQRLLEKIRQLVPEQIVLVENFIDSLYQQNTEFSLTLAAAKLSEPTLEKIWGNPDDAEYDQL</sequence>
<name>A0A139XDU9_9CYAN</name>
<dbReference type="STRING" id="128403.WA1_11645"/>
<organism evidence="1 2">
    <name type="scientific">Scytonema hofmannii PCC 7110</name>
    <dbReference type="NCBI Taxonomy" id="128403"/>
    <lineage>
        <taxon>Bacteria</taxon>
        <taxon>Bacillati</taxon>
        <taxon>Cyanobacteriota</taxon>
        <taxon>Cyanophyceae</taxon>
        <taxon>Nostocales</taxon>
        <taxon>Scytonemataceae</taxon>
        <taxon>Scytonema</taxon>
    </lineage>
</organism>
<comment type="caution">
    <text evidence="1">The sequence shown here is derived from an EMBL/GenBank/DDBJ whole genome shotgun (WGS) entry which is preliminary data.</text>
</comment>
<accession>A0A139XDU9</accession>
<dbReference type="EMBL" id="ANNX02000016">
    <property type="protein sequence ID" value="KYC42782.1"/>
    <property type="molecule type" value="Genomic_DNA"/>
</dbReference>
<dbReference type="Proteomes" id="UP000076925">
    <property type="component" value="Unassembled WGS sequence"/>
</dbReference>
<proteinExistence type="predicted"/>
<dbReference type="RefSeq" id="WP_017749180.1">
    <property type="nucleotide sequence ID" value="NZ_KQ976354.1"/>
</dbReference>
<keyword evidence="2" id="KW-1185">Reference proteome</keyword>
<gene>
    <name evidence="1" type="ORF">WA1_11645</name>
</gene>
<dbReference type="OrthoDB" id="6371923at2"/>